<evidence type="ECO:0000256" key="4">
    <source>
        <dbReference type="ARBA" id="ARBA00023136"/>
    </source>
</evidence>
<name>A0A178D9M6_9EURO</name>
<evidence type="ECO:0000256" key="6">
    <source>
        <dbReference type="SAM" id="Phobius"/>
    </source>
</evidence>
<evidence type="ECO:0000256" key="1">
    <source>
        <dbReference type="ARBA" id="ARBA00004167"/>
    </source>
</evidence>
<dbReference type="Proteomes" id="UP000185904">
    <property type="component" value="Unassembled WGS sequence"/>
</dbReference>
<proteinExistence type="predicted"/>
<dbReference type="GO" id="GO:0071944">
    <property type="term" value="C:cell periphery"/>
    <property type="evidence" value="ECO:0007669"/>
    <property type="project" value="UniProtKB-ARBA"/>
</dbReference>
<dbReference type="RefSeq" id="XP_022502935.1">
    <property type="nucleotide sequence ID" value="XM_022641060.1"/>
</dbReference>
<evidence type="ECO:0000313" key="9">
    <source>
        <dbReference type="Proteomes" id="UP000185904"/>
    </source>
</evidence>
<evidence type="ECO:0000313" key="8">
    <source>
        <dbReference type="EMBL" id="OAL37923.1"/>
    </source>
</evidence>
<feature type="region of interest" description="Disordered" evidence="5">
    <location>
        <begin position="126"/>
        <end position="184"/>
    </location>
</feature>
<dbReference type="PANTHER" id="PTHR15549:SF26">
    <property type="entry name" value="AXIAL BUDDING PATTERN PROTEIN 2-RELATED"/>
    <property type="match status" value="1"/>
</dbReference>
<dbReference type="AlphaFoldDB" id="A0A178D9M6"/>
<keyword evidence="7" id="KW-0732">Signal</keyword>
<keyword evidence="4 6" id="KW-0472">Membrane</keyword>
<keyword evidence="9" id="KW-1185">Reference proteome</keyword>
<evidence type="ECO:0000256" key="5">
    <source>
        <dbReference type="SAM" id="MobiDB-lite"/>
    </source>
</evidence>
<comment type="subcellular location">
    <subcellularLocation>
        <location evidence="1">Membrane</location>
        <topology evidence="1">Single-pass membrane protein</topology>
    </subcellularLocation>
</comment>
<organism evidence="8 9">
    <name type="scientific">Fonsecaea nubica</name>
    <dbReference type="NCBI Taxonomy" id="856822"/>
    <lineage>
        <taxon>Eukaryota</taxon>
        <taxon>Fungi</taxon>
        <taxon>Dikarya</taxon>
        <taxon>Ascomycota</taxon>
        <taxon>Pezizomycotina</taxon>
        <taxon>Eurotiomycetes</taxon>
        <taxon>Chaetothyriomycetidae</taxon>
        <taxon>Chaetothyriales</taxon>
        <taxon>Herpotrichiellaceae</taxon>
        <taxon>Fonsecaea</taxon>
    </lineage>
</organism>
<evidence type="ECO:0008006" key="10">
    <source>
        <dbReference type="Google" id="ProtNLM"/>
    </source>
</evidence>
<dbReference type="GeneID" id="34586179"/>
<keyword evidence="3 6" id="KW-1133">Transmembrane helix</keyword>
<dbReference type="OrthoDB" id="5390143at2759"/>
<feature type="chain" id="PRO_5012498031" description="Mid2 domain-containing protein" evidence="7">
    <location>
        <begin position="16"/>
        <end position="287"/>
    </location>
</feature>
<keyword evidence="2 6" id="KW-0812">Transmembrane</keyword>
<gene>
    <name evidence="8" type="ORF">AYO20_02756</name>
</gene>
<protein>
    <recommendedName>
        <fullName evidence="10">Mid2 domain-containing protein</fullName>
    </recommendedName>
</protein>
<dbReference type="PANTHER" id="PTHR15549">
    <property type="entry name" value="PAIRED IMMUNOGLOBULIN-LIKE TYPE 2 RECEPTOR"/>
    <property type="match status" value="1"/>
</dbReference>
<reference evidence="8 9" key="1">
    <citation type="submission" date="2016-03" db="EMBL/GenBank/DDBJ databases">
        <title>The draft genome sequence of Fonsecaea nubica causative agent of cutaneous subcutaneous infection in human host.</title>
        <authorList>
            <person name="Costa F."/>
            <person name="Sybren D.H."/>
            <person name="Raittz R.T."/>
            <person name="Weiss V.A."/>
            <person name="Leao A.C."/>
            <person name="Gomes R."/>
            <person name="De Souza E.M."/>
            <person name="Pedrosa F.O."/>
            <person name="Steffens M.B."/>
            <person name="Bombassaro A."/>
            <person name="Tadra-Sfeir M.Z."/>
            <person name="Moreno L.F."/>
            <person name="Najafzadeh M.J."/>
            <person name="Felipe M.S."/>
            <person name="Teixeira M."/>
            <person name="Sun J."/>
            <person name="Xi L."/>
            <person name="Castro M.A."/>
            <person name="Vicente V.A."/>
        </authorList>
    </citation>
    <scope>NUCLEOTIDE SEQUENCE [LARGE SCALE GENOMIC DNA]</scope>
    <source>
        <strain evidence="8 9">CBS 269.64</strain>
    </source>
</reference>
<evidence type="ECO:0000256" key="7">
    <source>
        <dbReference type="SAM" id="SignalP"/>
    </source>
</evidence>
<dbReference type="GO" id="GO:0016020">
    <property type="term" value="C:membrane"/>
    <property type="evidence" value="ECO:0007669"/>
    <property type="project" value="UniProtKB-SubCell"/>
</dbReference>
<accession>A0A178D9M6</accession>
<evidence type="ECO:0000256" key="3">
    <source>
        <dbReference type="ARBA" id="ARBA00022989"/>
    </source>
</evidence>
<dbReference type="InterPro" id="IPR051694">
    <property type="entry name" value="Immunoregulatory_rcpt-like"/>
</dbReference>
<feature type="signal peptide" evidence="7">
    <location>
        <begin position="1"/>
        <end position="15"/>
    </location>
</feature>
<evidence type="ECO:0000256" key="2">
    <source>
        <dbReference type="ARBA" id="ARBA00022692"/>
    </source>
</evidence>
<dbReference type="EMBL" id="LVCJ01000012">
    <property type="protein sequence ID" value="OAL37923.1"/>
    <property type="molecule type" value="Genomic_DNA"/>
</dbReference>
<sequence length="287" mass="30423">MLCLLFLALIVGATAQDQENIFLNPPTNGVNNDFTQNPTYVQGSTITLQWETTYPSTDLVIWQNGNPNSQLLTAGITTTKLSWTVGAGAIPPFDLSEGNVFFFQMYNSSTSTFFSSHYFNVSNPSLASTTSTSPSSTTTPPTSTSTRAQSSSGSSSSTTSRATPTPTVSPESSNDGSSSSSSSNNNNKLGIGLGIGIGVCAFLILVTGLVWYFFRRRRRQQEARGRPLPKAAEAPSSETASVYPIAMGYGHPPLEHRRYELGSIAMDRTQAELDGSGVGSGGSTKAV</sequence>
<comment type="caution">
    <text evidence="8">The sequence shown here is derived from an EMBL/GenBank/DDBJ whole genome shotgun (WGS) entry which is preliminary data.</text>
</comment>
<feature type="transmembrane region" description="Helical" evidence="6">
    <location>
        <begin position="189"/>
        <end position="214"/>
    </location>
</feature>